<evidence type="ECO:0000256" key="2">
    <source>
        <dbReference type="ARBA" id="ARBA00022490"/>
    </source>
</evidence>
<keyword evidence="3 9" id="KW-0547">Nucleotide-binding</keyword>
<dbReference type="InterPro" id="IPR027417">
    <property type="entry name" value="P-loop_NTPase"/>
</dbReference>
<dbReference type="InterPro" id="IPR000629">
    <property type="entry name" value="RNA-helicase_DEAD-box_CS"/>
</dbReference>
<keyword evidence="6 9" id="KW-0067">ATP-binding</keyword>
<dbReference type="EMBL" id="BAABRL010000004">
    <property type="protein sequence ID" value="GAA5495561.1"/>
    <property type="molecule type" value="Genomic_DNA"/>
</dbReference>
<dbReference type="GO" id="GO:0004386">
    <property type="term" value="F:helicase activity"/>
    <property type="evidence" value="ECO:0007669"/>
    <property type="project" value="UniProtKB-KW"/>
</dbReference>
<comment type="similarity">
    <text evidence="9">Belongs to the DEAD box helicase family.</text>
</comment>
<dbReference type="EC" id="3.6.4.13" evidence="1"/>
<proteinExistence type="inferred from homology"/>
<dbReference type="PROSITE" id="PS51195">
    <property type="entry name" value="Q_MOTIF"/>
    <property type="match status" value="1"/>
</dbReference>
<keyword evidence="5 9" id="KW-0347">Helicase</keyword>
<dbReference type="InterPro" id="IPR014001">
    <property type="entry name" value="Helicase_ATP-bd"/>
</dbReference>
<dbReference type="Pfam" id="PF03880">
    <property type="entry name" value="DbpA"/>
    <property type="match status" value="1"/>
</dbReference>
<dbReference type="InterPro" id="IPR001650">
    <property type="entry name" value="Helicase_C-like"/>
</dbReference>
<organism evidence="14 15">
    <name type="scientific">Rubritalea halochordaticola</name>
    <dbReference type="NCBI Taxonomy" id="714537"/>
    <lineage>
        <taxon>Bacteria</taxon>
        <taxon>Pseudomonadati</taxon>
        <taxon>Verrucomicrobiota</taxon>
        <taxon>Verrucomicrobiia</taxon>
        <taxon>Verrucomicrobiales</taxon>
        <taxon>Rubritaleaceae</taxon>
        <taxon>Rubritalea</taxon>
    </lineage>
</organism>
<evidence type="ECO:0000259" key="13">
    <source>
        <dbReference type="PROSITE" id="PS51195"/>
    </source>
</evidence>
<reference evidence="14 15" key="1">
    <citation type="submission" date="2024-02" db="EMBL/GenBank/DDBJ databases">
        <title>Rubritalea halochordaticola NBRC 107102.</title>
        <authorList>
            <person name="Ichikawa N."/>
            <person name="Katano-Makiyama Y."/>
            <person name="Hidaka K."/>
        </authorList>
    </citation>
    <scope>NUCLEOTIDE SEQUENCE [LARGE SCALE GENOMIC DNA]</scope>
    <source>
        <strain evidence="14 15">NBRC 107102</strain>
    </source>
</reference>
<evidence type="ECO:0000259" key="12">
    <source>
        <dbReference type="PROSITE" id="PS51194"/>
    </source>
</evidence>
<dbReference type="PROSITE" id="PS51194">
    <property type="entry name" value="HELICASE_CTER"/>
    <property type="match status" value="1"/>
</dbReference>
<keyword evidence="2" id="KW-0963">Cytoplasm</keyword>
<feature type="domain" description="DEAD-box RNA helicase Q" evidence="13">
    <location>
        <begin position="4"/>
        <end position="32"/>
    </location>
</feature>
<evidence type="ECO:0000256" key="10">
    <source>
        <dbReference type="SAM" id="MobiDB-lite"/>
    </source>
</evidence>
<dbReference type="SUPFAM" id="SSF52540">
    <property type="entry name" value="P-loop containing nucleoside triphosphate hydrolases"/>
    <property type="match status" value="1"/>
</dbReference>
<dbReference type="CDD" id="cd12252">
    <property type="entry name" value="RRM_DbpA"/>
    <property type="match status" value="1"/>
</dbReference>
<name>A0ABP9V3A5_9BACT</name>
<evidence type="ECO:0000256" key="6">
    <source>
        <dbReference type="ARBA" id="ARBA00022840"/>
    </source>
</evidence>
<dbReference type="Gene3D" id="3.40.50.300">
    <property type="entry name" value="P-loop containing nucleotide triphosphate hydrolases"/>
    <property type="match status" value="2"/>
</dbReference>
<feature type="region of interest" description="Disordered" evidence="10">
    <location>
        <begin position="432"/>
        <end position="508"/>
    </location>
</feature>
<dbReference type="SMART" id="SM00490">
    <property type="entry name" value="HELICc"/>
    <property type="match status" value="1"/>
</dbReference>
<evidence type="ECO:0000256" key="3">
    <source>
        <dbReference type="ARBA" id="ARBA00022741"/>
    </source>
</evidence>
<dbReference type="InterPro" id="IPR050547">
    <property type="entry name" value="DEAD_box_RNA_helicases"/>
</dbReference>
<feature type="short sequence motif" description="Q motif" evidence="8">
    <location>
        <begin position="4"/>
        <end position="32"/>
    </location>
</feature>
<dbReference type="PROSITE" id="PS00039">
    <property type="entry name" value="DEAD_ATP_HELICASE"/>
    <property type="match status" value="1"/>
</dbReference>
<feature type="domain" description="Helicase ATP-binding" evidence="11">
    <location>
        <begin position="35"/>
        <end position="205"/>
    </location>
</feature>
<dbReference type="PANTHER" id="PTHR47963:SF8">
    <property type="entry name" value="ATP-DEPENDENT RNA HELICASE DEAD"/>
    <property type="match status" value="1"/>
</dbReference>
<dbReference type="InterPro" id="IPR044742">
    <property type="entry name" value="DEAD/DEAH_RhlB"/>
</dbReference>
<evidence type="ECO:0000256" key="7">
    <source>
        <dbReference type="ARBA" id="ARBA00023016"/>
    </source>
</evidence>
<accession>A0ABP9V3A5</accession>
<dbReference type="InterPro" id="IPR014014">
    <property type="entry name" value="RNA_helicase_DEAD_Q_motif"/>
</dbReference>
<sequence>MTDKTFAELGLSKPLLDAVADLGYEAPSQIQALAIPRILQGEDIVGLSETGSGKTAAFTLPALQLIDLDIFRPQVLILSPTRELCVQVCEEVRKLGGGLDKMRATPVYGGAPIDRQIKSLRGAQMVVGTPGRLMDHLRRGTIQTNEIKLVILDEADRMLDMGFREDMEEILSQVPESRQTLFFSATMNRSVERLIDTFGSNPEKIEVSKRNQTVERIDQCYIEVRNRSKVEVLSRLLDMQAYRLAVVFCNTKRSVDEATEALLARGYTADRLHGDITQQMRERTIQRFREGKVELLIATDVAARGLDIDEVDIVFNYDLPQDPEDYVHRIGRTGRAGREGRAVSFVFGRDVYRLQNVERFTKSRIRRDKIPSQEEVEGRRADVVFEALKERLEDENGVPFLNYIDRLLEQGYAATDIAGTLFGMLRELSGREGEEIQEDRPDTGRYREDRGDRSKGRRDRGDRRERGERSYDREDRGDRRDRRDRGDRSYDRGDRGSRSFDKEQRRSEVKAGMSQVFIGVGGKMGVAPGEIAGMIYRECSITNGSLGKIRVFPKHCLVQVPEQEFSKVVKGLQGVKYRGKPFPVREDRDIH</sequence>
<dbReference type="InterPro" id="IPR012677">
    <property type="entry name" value="Nucleotide-bd_a/b_plait_sf"/>
</dbReference>
<evidence type="ECO:0000313" key="15">
    <source>
        <dbReference type="Proteomes" id="UP001424741"/>
    </source>
</evidence>
<dbReference type="PANTHER" id="PTHR47963">
    <property type="entry name" value="DEAD-BOX ATP-DEPENDENT RNA HELICASE 47, MITOCHONDRIAL"/>
    <property type="match status" value="1"/>
</dbReference>
<dbReference type="InterPro" id="IPR011545">
    <property type="entry name" value="DEAD/DEAH_box_helicase_dom"/>
</dbReference>
<dbReference type="Proteomes" id="UP001424741">
    <property type="component" value="Unassembled WGS sequence"/>
</dbReference>
<dbReference type="Pfam" id="PF25399">
    <property type="entry name" value="DeaD_dimer"/>
    <property type="match status" value="1"/>
</dbReference>
<keyword evidence="15" id="KW-1185">Reference proteome</keyword>
<dbReference type="SMART" id="SM00487">
    <property type="entry name" value="DEXDc"/>
    <property type="match status" value="1"/>
</dbReference>
<evidence type="ECO:0000259" key="11">
    <source>
        <dbReference type="PROSITE" id="PS51192"/>
    </source>
</evidence>
<dbReference type="Pfam" id="PF00270">
    <property type="entry name" value="DEAD"/>
    <property type="match status" value="1"/>
</dbReference>
<evidence type="ECO:0000256" key="5">
    <source>
        <dbReference type="ARBA" id="ARBA00022806"/>
    </source>
</evidence>
<dbReference type="Pfam" id="PF00271">
    <property type="entry name" value="Helicase_C"/>
    <property type="match status" value="1"/>
</dbReference>
<feature type="domain" description="Helicase C-terminal" evidence="12">
    <location>
        <begin position="216"/>
        <end position="378"/>
    </location>
</feature>
<evidence type="ECO:0000256" key="9">
    <source>
        <dbReference type="RuleBase" id="RU000492"/>
    </source>
</evidence>
<comment type="caution">
    <text evidence="14">The sequence shown here is derived from an EMBL/GenBank/DDBJ whole genome shotgun (WGS) entry which is preliminary data.</text>
</comment>
<dbReference type="InterPro" id="IPR005580">
    <property type="entry name" value="DbpA/CsdA_RNA-bd_dom"/>
</dbReference>
<evidence type="ECO:0000313" key="14">
    <source>
        <dbReference type="EMBL" id="GAA5495561.1"/>
    </source>
</evidence>
<dbReference type="CDD" id="cd00268">
    <property type="entry name" value="DEADc"/>
    <property type="match status" value="1"/>
</dbReference>
<dbReference type="InterPro" id="IPR057325">
    <property type="entry name" value="DeaD_dimer"/>
</dbReference>
<evidence type="ECO:0000256" key="4">
    <source>
        <dbReference type="ARBA" id="ARBA00022801"/>
    </source>
</evidence>
<dbReference type="CDD" id="cd18787">
    <property type="entry name" value="SF2_C_DEAD"/>
    <property type="match status" value="1"/>
</dbReference>
<keyword evidence="7" id="KW-0346">Stress response</keyword>
<evidence type="ECO:0000256" key="1">
    <source>
        <dbReference type="ARBA" id="ARBA00012552"/>
    </source>
</evidence>
<gene>
    <name evidence="14" type="primary">deaD</name>
    <name evidence="14" type="ORF">Rhal01_01740</name>
</gene>
<keyword evidence="4 9" id="KW-0378">Hydrolase</keyword>
<dbReference type="RefSeq" id="WP_346188340.1">
    <property type="nucleotide sequence ID" value="NZ_BAABRL010000004.1"/>
</dbReference>
<dbReference type="PROSITE" id="PS51192">
    <property type="entry name" value="HELICASE_ATP_BIND_1"/>
    <property type="match status" value="1"/>
</dbReference>
<dbReference type="Gene3D" id="3.30.70.330">
    <property type="match status" value="1"/>
</dbReference>
<protein>
    <recommendedName>
        <fullName evidence="1">RNA helicase</fullName>
        <ecNumber evidence="1">3.6.4.13</ecNumber>
    </recommendedName>
</protein>
<evidence type="ECO:0000256" key="8">
    <source>
        <dbReference type="PROSITE-ProRule" id="PRU00552"/>
    </source>
</evidence>